<evidence type="ECO:0008006" key="4">
    <source>
        <dbReference type="Google" id="ProtNLM"/>
    </source>
</evidence>
<accession>R9PNZ0</accession>
<gene>
    <name evidence="2" type="ORF">AALB_3192</name>
</gene>
<keyword evidence="1" id="KW-0732">Signal</keyword>
<comment type="caution">
    <text evidence="2">The sequence shown here is derived from an EMBL/GenBank/DDBJ whole genome shotgun (WGS) entry which is preliminary data.</text>
</comment>
<sequence length="154" mass="17489">MRNLLVAIVVSCLPTLAFASVCSKEGFAEASSSNQRIHQDIQTLSKQYVAICSWDYDMPRDKVCKLFTDKRSQLALINQVPLNTVLDNAEKAAEQWYSVHEACVSEGNKSNADLAFKGYEESFEVYTNLINEIDIRYKQTCQQQVEAKVEEYCD</sequence>
<reference evidence="2" key="1">
    <citation type="journal article" date="2013" name="Genome Announc.">
        <title>Draft Genome Sequence of Agarivorans albus Strain MKT 106T, an Agarolytic Marine Bacterium.</title>
        <authorList>
            <person name="Yasuike M."/>
            <person name="Nakamura Y."/>
            <person name="Kai W."/>
            <person name="Fujiwara A."/>
            <person name="Fukui Y."/>
            <person name="Satomi M."/>
            <person name="Sano M."/>
        </authorList>
    </citation>
    <scope>NUCLEOTIDE SEQUENCE [LARGE SCALE GENOMIC DNA]</scope>
</reference>
<dbReference type="RefSeq" id="WP_016402879.1">
    <property type="nucleotide sequence ID" value="NZ_BARX01000023.1"/>
</dbReference>
<feature type="signal peptide" evidence="1">
    <location>
        <begin position="1"/>
        <end position="19"/>
    </location>
</feature>
<evidence type="ECO:0000256" key="1">
    <source>
        <dbReference type="SAM" id="SignalP"/>
    </source>
</evidence>
<feature type="chain" id="PRO_5004478790" description="Lysozyme inhibitor LprI N-terminal domain-containing protein" evidence="1">
    <location>
        <begin position="20"/>
        <end position="154"/>
    </location>
</feature>
<dbReference type="EMBL" id="BARX01000023">
    <property type="protein sequence ID" value="GAD03112.1"/>
    <property type="molecule type" value="Genomic_DNA"/>
</dbReference>
<dbReference type="AlphaFoldDB" id="R9PNZ0"/>
<name>R9PNZ0_AGAAL</name>
<evidence type="ECO:0000313" key="2">
    <source>
        <dbReference type="EMBL" id="GAD03112.1"/>
    </source>
</evidence>
<dbReference type="STRING" id="1331007.AALB_3192"/>
<protein>
    <recommendedName>
        <fullName evidence="4">Lysozyme inhibitor LprI N-terminal domain-containing protein</fullName>
    </recommendedName>
</protein>
<proteinExistence type="predicted"/>
<dbReference type="Proteomes" id="UP000014461">
    <property type="component" value="Unassembled WGS sequence"/>
</dbReference>
<evidence type="ECO:0000313" key="3">
    <source>
        <dbReference type="Proteomes" id="UP000014461"/>
    </source>
</evidence>
<dbReference type="OrthoDB" id="9837530at2"/>
<organism evidence="2 3">
    <name type="scientific">Agarivorans albus MKT 106</name>
    <dbReference type="NCBI Taxonomy" id="1331007"/>
    <lineage>
        <taxon>Bacteria</taxon>
        <taxon>Pseudomonadati</taxon>
        <taxon>Pseudomonadota</taxon>
        <taxon>Gammaproteobacteria</taxon>
        <taxon>Alteromonadales</taxon>
        <taxon>Alteromonadaceae</taxon>
        <taxon>Agarivorans</taxon>
    </lineage>
</organism>
<keyword evidence="3" id="KW-1185">Reference proteome</keyword>